<name>A0A919KLC0_9ACTN</name>
<feature type="transmembrane region" description="Helical" evidence="1">
    <location>
        <begin position="108"/>
        <end position="136"/>
    </location>
</feature>
<keyword evidence="1" id="KW-0472">Membrane</keyword>
<sequence length="141" mass="14448">MTAETAGRTPATATRPTSLLVGAAIAALQGAALVVWGGYDMIAALVGDPIDRGLSVFGGFVILLLGLMPLLAARGLLKLRSWGRSPAVLTSSICLPVAYYMWQSGGVMPVLAVFVALLGVVGIGSLLNPTVTAVLYPPREG</sequence>
<evidence type="ECO:0000313" key="3">
    <source>
        <dbReference type="Proteomes" id="UP000617734"/>
    </source>
</evidence>
<dbReference type="GeneID" id="95351446"/>
<feature type="transmembrane region" description="Helical" evidence="1">
    <location>
        <begin position="54"/>
        <end position="73"/>
    </location>
</feature>
<dbReference type="EMBL" id="BNBO01000003">
    <property type="protein sequence ID" value="GHH61932.1"/>
    <property type="molecule type" value="Genomic_DNA"/>
</dbReference>
<dbReference type="RefSeq" id="WP_190209470.1">
    <property type="nucleotide sequence ID" value="NZ_BNBO01000003.1"/>
</dbReference>
<comment type="caution">
    <text evidence="2">The sequence shown here is derived from an EMBL/GenBank/DDBJ whole genome shotgun (WGS) entry which is preliminary data.</text>
</comment>
<keyword evidence="1" id="KW-0812">Transmembrane</keyword>
<dbReference type="AlphaFoldDB" id="A0A919KLC0"/>
<keyword evidence="3" id="KW-1185">Reference proteome</keyword>
<proteinExistence type="predicted"/>
<reference evidence="2" key="1">
    <citation type="journal article" date="2014" name="Int. J. Syst. Evol. Microbiol.">
        <title>Complete genome sequence of Corynebacterium casei LMG S-19264T (=DSM 44701T), isolated from a smear-ripened cheese.</title>
        <authorList>
            <consortium name="US DOE Joint Genome Institute (JGI-PGF)"/>
            <person name="Walter F."/>
            <person name="Albersmeier A."/>
            <person name="Kalinowski J."/>
            <person name="Ruckert C."/>
        </authorList>
    </citation>
    <scope>NUCLEOTIDE SEQUENCE</scope>
    <source>
        <strain evidence="2">JCM 4646</strain>
    </source>
</reference>
<protein>
    <submittedName>
        <fullName evidence="2">Uncharacterized protein</fullName>
    </submittedName>
</protein>
<gene>
    <name evidence="2" type="ORF">GCM10018781_09330</name>
</gene>
<accession>A0A919KLC0</accession>
<keyword evidence="1" id="KW-1133">Transmembrane helix</keyword>
<feature type="transmembrane region" description="Helical" evidence="1">
    <location>
        <begin position="18"/>
        <end position="39"/>
    </location>
</feature>
<evidence type="ECO:0000256" key="1">
    <source>
        <dbReference type="SAM" id="Phobius"/>
    </source>
</evidence>
<feature type="transmembrane region" description="Helical" evidence="1">
    <location>
        <begin position="85"/>
        <end position="102"/>
    </location>
</feature>
<reference evidence="2" key="2">
    <citation type="submission" date="2020-09" db="EMBL/GenBank/DDBJ databases">
        <authorList>
            <person name="Sun Q."/>
            <person name="Ohkuma M."/>
        </authorList>
    </citation>
    <scope>NUCLEOTIDE SEQUENCE</scope>
    <source>
        <strain evidence="2">JCM 4646</strain>
    </source>
</reference>
<evidence type="ECO:0000313" key="2">
    <source>
        <dbReference type="EMBL" id="GHH61932.1"/>
    </source>
</evidence>
<organism evidence="2 3">
    <name type="scientific">Kitasatospora indigofera</name>
    <dbReference type="NCBI Taxonomy" id="67307"/>
    <lineage>
        <taxon>Bacteria</taxon>
        <taxon>Bacillati</taxon>
        <taxon>Actinomycetota</taxon>
        <taxon>Actinomycetes</taxon>
        <taxon>Kitasatosporales</taxon>
        <taxon>Streptomycetaceae</taxon>
        <taxon>Kitasatospora</taxon>
    </lineage>
</organism>
<dbReference type="Proteomes" id="UP000617734">
    <property type="component" value="Unassembled WGS sequence"/>
</dbReference>